<evidence type="ECO:0000313" key="7">
    <source>
        <dbReference type="EMBL" id="KAA9132769.1"/>
    </source>
</evidence>
<keyword evidence="3 4" id="KW-0408">Iron</keyword>
<keyword evidence="2 4" id="KW-0479">Metal-binding</keyword>
<dbReference type="InterPro" id="IPR051459">
    <property type="entry name" value="Cytochrome_c-type_DH"/>
</dbReference>
<organism evidence="7 8">
    <name type="scientific">Marinihelvus fidelis</name>
    <dbReference type="NCBI Taxonomy" id="2613842"/>
    <lineage>
        <taxon>Bacteria</taxon>
        <taxon>Pseudomonadati</taxon>
        <taxon>Pseudomonadota</taxon>
        <taxon>Gammaproteobacteria</taxon>
        <taxon>Chromatiales</taxon>
        <taxon>Wenzhouxiangellaceae</taxon>
        <taxon>Marinihelvus</taxon>
    </lineage>
</organism>
<dbReference type="Pfam" id="PF00034">
    <property type="entry name" value="Cytochrom_C"/>
    <property type="match status" value="1"/>
</dbReference>
<evidence type="ECO:0000256" key="1">
    <source>
        <dbReference type="ARBA" id="ARBA00022617"/>
    </source>
</evidence>
<evidence type="ECO:0000259" key="6">
    <source>
        <dbReference type="PROSITE" id="PS51007"/>
    </source>
</evidence>
<dbReference type="PANTHER" id="PTHR35008:SF8">
    <property type="entry name" value="ALCOHOL DEHYDROGENASE CYTOCHROME C SUBUNIT"/>
    <property type="match status" value="1"/>
</dbReference>
<dbReference type="SUPFAM" id="SSF46626">
    <property type="entry name" value="Cytochrome c"/>
    <property type="match status" value="2"/>
</dbReference>
<evidence type="ECO:0000313" key="8">
    <source>
        <dbReference type="Proteomes" id="UP000325372"/>
    </source>
</evidence>
<accession>A0A5N0THI6</accession>
<dbReference type="InterPro" id="IPR036909">
    <property type="entry name" value="Cyt_c-like_dom_sf"/>
</dbReference>
<dbReference type="PANTHER" id="PTHR35008">
    <property type="entry name" value="BLL4482 PROTEIN-RELATED"/>
    <property type="match status" value="1"/>
</dbReference>
<sequence>MKNLFFWLLALSATSPTLADDPIECGRYIVEVIGACGNCHTPVGPEGPDTSKHLAGGMTFEFPGMAITVPNITPDKETGIGAWSDAEIIRAFREGVRPDGRVLGPLMPIALYREISDGDAAAIVAYLRTVPPVNNATEVSRYDFPLPDNWGPPLGVVPEPDRDDPVAYGEYLAGPLGHCVECHSPPGENGLPDHHNQLAAGGLTFPGPWGTSVSPNLTPTGLAQRSDDDIRQMITTGTRPDGSPMLPPMPFYAYANLVPEDLDAIIAYLRSLPPK</sequence>
<feature type="domain" description="Cytochrome c" evidence="6">
    <location>
        <begin position="164"/>
        <end position="273"/>
    </location>
</feature>
<feature type="signal peptide" evidence="5">
    <location>
        <begin position="1"/>
        <end position="19"/>
    </location>
</feature>
<proteinExistence type="predicted"/>
<dbReference type="InterPro" id="IPR009056">
    <property type="entry name" value="Cyt_c-like_dom"/>
</dbReference>
<feature type="domain" description="Cytochrome c" evidence="6">
    <location>
        <begin position="21"/>
        <end position="131"/>
    </location>
</feature>
<protein>
    <submittedName>
        <fullName evidence="7">Cytochrome c</fullName>
    </submittedName>
</protein>
<dbReference type="GO" id="GO:0020037">
    <property type="term" value="F:heme binding"/>
    <property type="evidence" value="ECO:0007669"/>
    <property type="project" value="InterPro"/>
</dbReference>
<dbReference type="GO" id="GO:0009055">
    <property type="term" value="F:electron transfer activity"/>
    <property type="evidence" value="ECO:0007669"/>
    <property type="project" value="InterPro"/>
</dbReference>
<dbReference type="EMBL" id="VYXP01000003">
    <property type="protein sequence ID" value="KAA9132769.1"/>
    <property type="molecule type" value="Genomic_DNA"/>
</dbReference>
<keyword evidence="1 4" id="KW-0349">Heme</keyword>
<dbReference type="AlphaFoldDB" id="A0A5N0THI6"/>
<evidence type="ECO:0000256" key="2">
    <source>
        <dbReference type="ARBA" id="ARBA00022723"/>
    </source>
</evidence>
<keyword evidence="5" id="KW-0732">Signal</keyword>
<evidence type="ECO:0000256" key="3">
    <source>
        <dbReference type="ARBA" id="ARBA00023004"/>
    </source>
</evidence>
<dbReference type="RefSeq" id="WP_150863491.1">
    <property type="nucleotide sequence ID" value="NZ_VYXP01000003.1"/>
</dbReference>
<dbReference type="Gene3D" id="1.10.760.10">
    <property type="entry name" value="Cytochrome c-like domain"/>
    <property type="match status" value="2"/>
</dbReference>
<keyword evidence="8" id="KW-1185">Reference proteome</keyword>
<reference evidence="7 8" key="1">
    <citation type="submission" date="2019-09" db="EMBL/GenBank/DDBJ databases">
        <title>Wenzhouxiangella sp. Genome sequencing and assembly.</title>
        <authorList>
            <person name="Zhang R."/>
        </authorList>
    </citation>
    <scope>NUCLEOTIDE SEQUENCE [LARGE SCALE GENOMIC DNA]</scope>
    <source>
        <strain evidence="7 8">W260</strain>
    </source>
</reference>
<evidence type="ECO:0000256" key="4">
    <source>
        <dbReference type="PROSITE-ProRule" id="PRU00433"/>
    </source>
</evidence>
<name>A0A5N0THI6_9GAMM</name>
<evidence type="ECO:0000256" key="5">
    <source>
        <dbReference type="SAM" id="SignalP"/>
    </source>
</evidence>
<gene>
    <name evidence="7" type="ORF">F3N42_06035</name>
</gene>
<dbReference type="Proteomes" id="UP000325372">
    <property type="component" value="Unassembled WGS sequence"/>
</dbReference>
<feature type="chain" id="PRO_5024431094" evidence="5">
    <location>
        <begin position="20"/>
        <end position="275"/>
    </location>
</feature>
<dbReference type="PROSITE" id="PS51007">
    <property type="entry name" value="CYTC"/>
    <property type="match status" value="2"/>
</dbReference>
<dbReference type="GO" id="GO:0046872">
    <property type="term" value="F:metal ion binding"/>
    <property type="evidence" value="ECO:0007669"/>
    <property type="project" value="UniProtKB-KW"/>
</dbReference>
<comment type="caution">
    <text evidence="7">The sequence shown here is derived from an EMBL/GenBank/DDBJ whole genome shotgun (WGS) entry which is preliminary data.</text>
</comment>